<dbReference type="GO" id="GO:0008168">
    <property type="term" value="F:methyltransferase activity"/>
    <property type="evidence" value="ECO:0007669"/>
    <property type="project" value="UniProtKB-KW"/>
</dbReference>
<protein>
    <submittedName>
        <fullName evidence="3">DNA methyltransferase</fullName>
    </submittedName>
</protein>
<dbReference type="AlphaFoldDB" id="A0A7Y0HYY9"/>
<evidence type="ECO:0000259" key="2">
    <source>
        <dbReference type="Pfam" id="PF22013"/>
    </source>
</evidence>
<proteinExistence type="predicted"/>
<dbReference type="Proteomes" id="UP000588277">
    <property type="component" value="Unassembled WGS sequence"/>
</dbReference>
<gene>
    <name evidence="3" type="ORF">G1C96_0420</name>
</gene>
<dbReference type="Gene3D" id="1.10.10.1110">
    <property type="entry name" value="Methyltransferase PG1098, N-terminal domain"/>
    <property type="match status" value="1"/>
</dbReference>
<feature type="domain" description="PG-1098 ferredoxin-like" evidence="2">
    <location>
        <begin position="306"/>
        <end position="341"/>
    </location>
</feature>
<comment type="caution">
    <text evidence="3">The sequence shown here is derived from an EMBL/GenBank/DDBJ whole genome shotgun (WGS) entry which is preliminary data.</text>
</comment>
<evidence type="ECO:0000313" key="4">
    <source>
        <dbReference type="Proteomes" id="UP000588277"/>
    </source>
</evidence>
<sequence>MGGMLTITDDTRAFVVAHADDDVRDLALHAPRDGDVDVPFALDQIAGRRKARTKLPQWAACDGIVYPPHLAMEQCSSQFTARYKTDLAARLLTERTAAGTAGADTSLVDLTGGFGVDFSYMARVFDRATYVERQEDLCELAEHNMAALGLDHVEIVHGDSVGYLDSLAADSVSMAFVDPARRDAHGARTYAIADCTPDVLALKDRLLAVAPIVMVKLSPMLDWRRAVEEFRGAVREVHIVATGNECKDLLLVLARERTDAPRVFAVNDGQHIDFVHGVHSDMRGEAAERTDANAQADANAGDAPLWLYEPNAAVMKAGCFGLLSRRWPVDQIAPNSHLFLGRGERAEGFPGRAFAVEAVSTMNKRELRAALAGLAQANVAVRNFPLSVAQLRRRLGLRDGGDAYLFATTSARGEHLLYVTRRA</sequence>
<keyword evidence="3" id="KW-0489">Methyltransferase</keyword>
<dbReference type="SUPFAM" id="SSF53335">
    <property type="entry name" value="S-adenosyl-L-methionine-dependent methyltransferases"/>
    <property type="match status" value="1"/>
</dbReference>
<accession>A0A7Y0HYY9</accession>
<keyword evidence="4" id="KW-1185">Reference proteome</keyword>
<dbReference type="InterPro" id="IPR054168">
    <property type="entry name" value="PG_1098_Fer"/>
</dbReference>
<dbReference type="InterPro" id="IPR029063">
    <property type="entry name" value="SAM-dependent_MTases_sf"/>
</dbReference>
<reference evidence="3 4" key="1">
    <citation type="submission" date="2020-02" db="EMBL/GenBank/DDBJ databases">
        <title>Characterization of phylogenetic diversity of novel bifidobacterial species isolated in Czech ZOOs.</title>
        <authorList>
            <person name="Lugli G.A."/>
            <person name="Vera N.B."/>
            <person name="Ventura M."/>
        </authorList>
    </citation>
    <scope>NUCLEOTIDE SEQUENCE [LARGE SCALE GENOMIC DNA]</scope>
    <source>
        <strain evidence="3 4">DSM 109958</strain>
    </source>
</reference>
<evidence type="ECO:0000259" key="1">
    <source>
        <dbReference type="Pfam" id="PF18096"/>
    </source>
</evidence>
<organism evidence="3 4">
    <name type="scientific">Bifidobacterium moraviense</name>
    <dbReference type="NCBI Taxonomy" id="2675323"/>
    <lineage>
        <taxon>Bacteria</taxon>
        <taxon>Bacillati</taxon>
        <taxon>Actinomycetota</taxon>
        <taxon>Actinomycetes</taxon>
        <taxon>Bifidobacteriales</taxon>
        <taxon>Bifidobacteriaceae</taxon>
        <taxon>Bifidobacterium</taxon>
    </lineage>
</organism>
<name>A0A7Y0HYY9_9BIFI</name>
<evidence type="ECO:0000313" key="3">
    <source>
        <dbReference type="EMBL" id="NMM99842.1"/>
    </source>
</evidence>
<keyword evidence="3" id="KW-0808">Transferase</keyword>
<dbReference type="Gene3D" id="3.40.50.150">
    <property type="entry name" value="Vaccinia Virus protein VP39"/>
    <property type="match status" value="1"/>
</dbReference>
<dbReference type="InterPro" id="IPR041497">
    <property type="entry name" value="Thump-like"/>
</dbReference>
<dbReference type="Pfam" id="PF22013">
    <property type="entry name" value="PG_1098_Fer"/>
    <property type="match status" value="1"/>
</dbReference>
<feature type="domain" description="THUMP-like" evidence="1">
    <location>
        <begin position="351"/>
        <end position="422"/>
    </location>
</feature>
<dbReference type="EMBL" id="JAAIIH010000001">
    <property type="protein sequence ID" value="NMM99842.1"/>
    <property type="molecule type" value="Genomic_DNA"/>
</dbReference>
<dbReference type="GO" id="GO:0032259">
    <property type="term" value="P:methylation"/>
    <property type="evidence" value="ECO:0007669"/>
    <property type="project" value="UniProtKB-KW"/>
</dbReference>
<dbReference type="Pfam" id="PF18096">
    <property type="entry name" value="Thump_like"/>
    <property type="match status" value="1"/>
</dbReference>